<dbReference type="Pfam" id="PF07853">
    <property type="entry name" value="DUF1648"/>
    <property type="match status" value="1"/>
</dbReference>
<accession>A0A2Z3YRG9</accession>
<dbReference type="KEGG" id="cpre:Csp1_08920"/>
<evidence type="ECO:0000313" key="4">
    <source>
        <dbReference type="Proteomes" id="UP000247696"/>
    </source>
</evidence>
<reference evidence="4" key="1">
    <citation type="submission" date="2017-11" db="EMBL/GenBank/DDBJ databases">
        <title>Otitis media/interna in a cat caused by the recently described species Corynebacterium provencense.</title>
        <authorList>
            <person name="Kittl S."/>
            <person name="Brodard I."/>
            <person name="Rychener L."/>
            <person name="Jores J."/>
            <person name="Roosje P."/>
            <person name="Gobeli Brawand S."/>
        </authorList>
    </citation>
    <scope>NUCLEOTIDE SEQUENCE [LARGE SCALE GENOMIC DNA]</scope>
    <source>
        <strain evidence="4">17KM38</strain>
    </source>
</reference>
<dbReference type="Proteomes" id="UP000247696">
    <property type="component" value="Chromosome"/>
</dbReference>
<proteinExistence type="predicted"/>
<evidence type="ECO:0000259" key="2">
    <source>
        <dbReference type="Pfam" id="PF07853"/>
    </source>
</evidence>
<dbReference type="AlphaFoldDB" id="A0A2Z3YRG9"/>
<feature type="transmembrane region" description="Helical" evidence="1">
    <location>
        <begin position="54"/>
        <end position="77"/>
    </location>
</feature>
<keyword evidence="1" id="KW-0472">Membrane</keyword>
<evidence type="ECO:0000256" key="1">
    <source>
        <dbReference type="SAM" id="Phobius"/>
    </source>
</evidence>
<feature type="domain" description="DUF1648" evidence="2">
    <location>
        <begin position="18"/>
        <end position="58"/>
    </location>
</feature>
<keyword evidence="1" id="KW-0812">Transmembrane</keyword>
<feature type="transmembrane region" description="Helical" evidence="1">
    <location>
        <begin position="137"/>
        <end position="160"/>
    </location>
</feature>
<feature type="transmembrane region" description="Helical" evidence="1">
    <location>
        <begin position="215"/>
        <end position="236"/>
    </location>
</feature>
<name>A0A2Z3YRG9_9CORY</name>
<dbReference type="EMBL" id="CP024988">
    <property type="protein sequence ID" value="AWT25700.1"/>
    <property type="molecule type" value="Genomic_DNA"/>
</dbReference>
<dbReference type="InterPro" id="IPR012867">
    <property type="entry name" value="DUF1648"/>
</dbReference>
<gene>
    <name evidence="3" type="ORF">Csp1_08920</name>
</gene>
<protein>
    <recommendedName>
        <fullName evidence="2">DUF1648 domain-containing protein</fullName>
    </recommendedName>
</protein>
<organism evidence="3 4">
    <name type="scientific">Corynebacterium provencense</name>
    <dbReference type="NCBI Taxonomy" id="1737425"/>
    <lineage>
        <taxon>Bacteria</taxon>
        <taxon>Bacillati</taxon>
        <taxon>Actinomycetota</taxon>
        <taxon>Actinomycetes</taxon>
        <taxon>Mycobacteriales</taxon>
        <taxon>Corynebacteriaceae</taxon>
        <taxon>Corynebacterium</taxon>
    </lineage>
</organism>
<keyword evidence="4" id="KW-1185">Reference proteome</keyword>
<keyword evidence="1" id="KW-1133">Transmembrane helix</keyword>
<sequence>MSVPGRLYLLVLLPPTVAALLLWATWNSLPDHLPTHWNLAGDADTWQPKSPVTVLAQLFTVPVVLLLGLAVASSILWMRSGNVFEPGGAGTTTEALNIWHGAKETAPVVGRYFVLLSLAATVTAAGGYLILPGGHGAGGLTAVAGILGIVASTVYLLLAVDRIDRAVTGRFPLPDGRRRKWLLFLEAPGSASVMLSSGDGWNWTFNVATRAGRMLALLTLVVLTGVSAVLVVSAVVGV</sequence>
<feature type="transmembrane region" description="Helical" evidence="1">
    <location>
        <begin position="7"/>
        <end position="26"/>
    </location>
</feature>
<evidence type="ECO:0000313" key="3">
    <source>
        <dbReference type="EMBL" id="AWT25700.1"/>
    </source>
</evidence>
<feature type="transmembrane region" description="Helical" evidence="1">
    <location>
        <begin position="112"/>
        <end position="131"/>
    </location>
</feature>